<evidence type="ECO:0000256" key="1">
    <source>
        <dbReference type="SAM" id="Phobius"/>
    </source>
</evidence>
<dbReference type="EMBL" id="JANDBD010000005">
    <property type="protein sequence ID" value="MCP9273435.1"/>
    <property type="molecule type" value="Genomic_DNA"/>
</dbReference>
<dbReference type="RefSeq" id="WP_255060727.1">
    <property type="nucleotide sequence ID" value="NZ_JANDBD010000005.1"/>
</dbReference>
<proteinExistence type="predicted"/>
<comment type="caution">
    <text evidence="2">The sequence shown here is derived from an EMBL/GenBank/DDBJ whole genome shotgun (WGS) entry which is preliminary data.</text>
</comment>
<gene>
    <name evidence="2" type="ORF">NM203_14705</name>
</gene>
<accession>A0ABT1M4B3</accession>
<organism evidence="2 3">
    <name type="scientific">Mycolicibacterium arenosum</name>
    <dbReference type="NCBI Taxonomy" id="2952157"/>
    <lineage>
        <taxon>Bacteria</taxon>
        <taxon>Bacillati</taxon>
        <taxon>Actinomycetota</taxon>
        <taxon>Actinomycetes</taxon>
        <taxon>Mycobacteriales</taxon>
        <taxon>Mycobacteriaceae</taxon>
        <taxon>Mycolicibacterium</taxon>
    </lineage>
</organism>
<dbReference type="Proteomes" id="UP001651690">
    <property type="component" value="Unassembled WGS sequence"/>
</dbReference>
<feature type="transmembrane region" description="Helical" evidence="1">
    <location>
        <begin position="6"/>
        <end position="23"/>
    </location>
</feature>
<sequence length="122" mass="13346">MPEDIHLPLLAAAVLIWYLVCALRQARSERSDTPAVVWREATEHGWTEWSALPEVAASVGYDAMLTAVREHAAATSSAVQFAVVAHPAGDPEYTLRVLFTSEVRERFAGRELALTGRSADRG</sequence>
<protein>
    <submittedName>
        <fullName evidence="2">Uncharacterized protein</fullName>
    </submittedName>
</protein>
<name>A0ABT1M4B3_9MYCO</name>
<evidence type="ECO:0000313" key="2">
    <source>
        <dbReference type="EMBL" id="MCP9273435.1"/>
    </source>
</evidence>
<keyword evidence="1" id="KW-1133">Transmembrane helix</keyword>
<reference evidence="2 3" key="1">
    <citation type="submission" date="2022-06" db="EMBL/GenBank/DDBJ databases">
        <title>Mycolicibacterium sp. CAU 1645 isolated from seawater.</title>
        <authorList>
            <person name="Kim W."/>
        </authorList>
    </citation>
    <scope>NUCLEOTIDE SEQUENCE [LARGE SCALE GENOMIC DNA]</scope>
    <source>
        <strain evidence="2 3">CAU 1645</strain>
    </source>
</reference>
<keyword evidence="1" id="KW-0472">Membrane</keyword>
<keyword evidence="3" id="KW-1185">Reference proteome</keyword>
<keyword evidence="1" id="KW-0812">Transmembrane</keyword>
<evidence type="ECO:0000313" key="3">
    <source>
        <dbReference type="Proteomes" id="UP001651690"/>
    </source>
</evidence>